<evidence type="ECO:0000256" key="1">
    <source>
        <dbReference type="ARBA" id="ARBA00022723"/>
    </source>
</evidence>
<name>A0A3E5HDS8_BACT4</name>
<evidence type="ECO:0000313" key="6">
    <source>
        <dbReference type="EMBL" id="KAB4478082.1"/>
    </source>
</evidence>
<dbReference type="AlphaFoldDB" id="A0A3E5HDS8"/>
<feature type="domain" description="4Fe-4S ferredoxin-type" evidence="4">
    <location>
        <begin position="4"/>
        <end position="33"/>
    </location>
</feature>
<dbReference type="Pfam" id="PF12838">
    <property type="entry name" value="Fer4_7"/>
    <property type="match status" value="1"/>
</dbReference>
<dbReference type="PROSITE" id="PS00198">
    <property type="entry name" value="4FE4S_FER_1"/>
    <property type="match status" value="2"/>
</dbReference>
<dbReference type="InterPro" id="IPR017896">
    <property type="entry name" value="4Fe4S_Fe-S-bd"/>
</dbReference>
<evidence type="ECO:0000313" key="5">
    <source>
        <dbReference type="EMBL" id="KAB4449211.1"/>
    </source>
</evidence>
<protein>
    <submittedName>
        <fullName evidence="5">4Fe-4S dicluster domain-containing protein</fullName>
    </submittedName>
</protein>
<dbReference type="GO" id="GO:0051536">
    <property type="term" value="F:iron-sulfur cluster binding"/>
    <property type="evidence" value="ECO:0007669"/>
    <property type="project" value="UniProtKB-KW"/>
</dbReference>
<comment type="caution">
    <text evidence="5">The sequence shown here is derived from an EMBL/GenBank/DDBJ whole genome shotgun (WGS) entry which is preliminary data.</text>
</comment>
<dbReference type="Gene3D" id="3.30.70.20">
    <property type="match status" value="1"/>
</dbReference>
<evidence type="ECO:0000259" key="4">
    <source>
        <dbReference type="PROSITE" id="PS51379"/>
    </source>
</evidence>
<proteinExistence type="predicted"/>
<keyword evidence="1" id="KW-0479">Metal-binding</keyword>
<reference evidence="7 8" key="1">
    <citation type="journal article" date="2019" name="Nat. Med.">
        <title>A library of human gut bacterial isolates paired with longitudinal multiomics data enables mechanistic microbiome research.</title>
        <authorList>
            <person name="Poyet M."/>
            <person name="Groussin M."/>
            <person name="Gibbons S.M."/>
            <person name="Avila-Pacheco J."/>
            <person name="Jiang X."/>
            <person name="Kearney S.M."/>
            <person name="Perrotta A.R."/>
            <person name="Berdy B."/>
            <person name="Zhao S."/>
            <person name="Lieberman T.D."/>
            <person name="Swanson P.K."/>
            <person name="Smith M."/>
            <person name="Roesemann S."/>
            <person name="Alexander J.E."/>
            <person name="Rich S.A."/>
            <person name="Livny J."/>
            <person name="Vlamakis H."/>
            <person name="Clish C."/>
            <person name="Bullock K."/>
            <person name="Deik A."/>
            <person name="Scott J."/>
            <person name="Pierce K.A."/>
            <person name="Xavier R.J."/>
            <person name="Alm E.J."/>
        </authorList>
    </citation>
    <scope>NUCLEOTIDE SEQUENCE [LARGE SCALE GENOMIC DNA]</scope>
    <source>
        <strain evidence="6 8">BIOML-A156</strain>
        <strain evidence="5 7">BIOML-A165</strain>
    </source>
</reference>
<evidence type="ECO:0000313" key="8">
    <source>
        <dbReference type="Proteomes" id="UP000488521"/>
    </source>
</evidence>
<dbReference type="PANTHER" id="PTHR43193">
    <property type="match status" value="1"/>
</dbReference>
<organism evidence="5 7">
    <name type="scientific">Bacteroides thetaiotaomicron</name>
    <dbReference type="NCBI Taxonomy" id="818"/>
    <lineage>
        <taxon>Bacteria</taxon>
        <taxon>Pseudomonadati</taxon>
        <taxon>Bacteroidota</taxon>
        <taxon>Bacteroidia</taxon>
        <taxon>Bacteroidales</taxon>
        <taxon>Bacteroidaceae</taxon>
        <taxon>Bacteroides</taxon>
    </lineage>
</organism>
<dbReference type="EMBL" id="WCRS01000002">
    <property type="protein sequence ID" value="KAB4478082.1"/>
    <property type="molecule type" value="Genomic_DNA"/>
</dbReference>
<keyword evidence="2" id="KW-0408">Iron</keyword>
<gene>
    <name evidence="6" type="ORF">GAN59_04015</name>
    <name evidence="5" type="ORF">GAN93_19370</name>
</gene>
<dbReference type="SUPFAM" id="SSF54862">
    <property type="entry name" value="4Fe-4S ferredoxins"/>
    <property type="match status" value="1"/>
</dbReference>
<dbReference type="Proteomes" id="UP000460317">
    <property type="component" value="Unassembled WGS sequence"/>
</dbReference>
<dbReference type="Pfam" id="PF04432">
    <property type="entry name" value="FrhB_FdhB_C"/>
    <property type="match status" value="1"/>
</dbReference>
<dbReference type="InterPro" id="IPR017900">
    <property type="entry name" value="4Fe4S_Fe_S_CS"/>
</dbReference>
<feature type="domain" description="4Fe-4S ferredoxin-type" evidence="4">
    <location>
        <begin position="38"/>
        <end position="68"/>
    </location>
</feature>
<dbReference type="GO" id="GO:0046872">
    <property type="term" value="F:metal ion binding"/>
    <property type="evidence" value="ECO:0007669"/>
    <property type="project" value="UniProtKB-KW"/>
</dbReference>
<evidence type="ECO:0000256" key="2">
    <source>
        <dbReference type="ARBA" id="ARBA00023004"/>
    </source>
</evidence>
<dbReference type="Proteomes" id="UP000488521">
    <property type="component" value="Unassembled WGS sequence"/>
</dbReference>
<evidence type="ECO:0000256" key="3">
    <source>
        <dbReference type="ARBA" id="ARBA00023014"/>
    </source>
</evidence>
<dbReference type="InterPro" id="IPR052977">
    <property type="entry name" value="Polyferredoxin-like_ET"/>
</dbReference>
<dbReference type="EMBL" id="WCSB01000022">
    <property type="protein sequence ID" value="KAB4449211.1"/>
    <property type="molecule type" value="Genomic_DNA"/>
</dbReference>
<dbReference type="RefSeq" id="WP_130041878.1">
    <property type="nucleotide sequence ID" value="NZ_CAXTFL010000010.1"/>
</dbReference>
<dbReference type="PANTHER" id="PTHR43193:SF2">
    <property type="entry name" value="POLYFERREDOXIN PROTEIN FWDF"/>
    <property type="match status" value="1"/>
</dbReference>
<dbReference type="InterPro" id="IPR007525">
    <property type="entry name" value="FrhB_FdhB_C"/>
</dbReference>
<sequence>MTTKELYKDVKDCCGCEACAQVCPKNIIVMSQDSEGFYYPVITNEDNCINCGRCKLVCPLKKPFEEPRSIRKSLGGYSKEESIIKQSASGGFAYTLSSQFIKNGGVVYGVCYSEKNIKNIEYTRCETIEQLLPTRGSKYVQSRKYDIYKQVKKDLKTGIEVLFFGLPCEVAALYHYIGVQKKIYTVNLICHGPTSLKVHSEYIDQLLVDNGKKDITHFSVRHKLEAWKPYYIHAVFNDNSNYNIKFIDTDYGVAFQNLKRPSCSKCRFKVYDSWYGMPADITIGDYHLARSGMPHYNHWGSSQVSSHSEKGDQLIKLVEDQMKLFPISEKCAVHYNPAFFRPTHVRWNRPLFAYIFKHKGLNAACTHWSVRVVNRFVKFKLALVSLFAKCLRIIRK</sequence>
<accession>A0A3E5HDS8</accession>
<evidence type="ECO:0000313" key="7">
    <source>
        <dbReference type="Proteomes" id="UP000460317"/>
    </source>
</evidence>
<dbReference type="PROSITE" id="PS51379">
    <property type="entry name" value="4FE4S_FER_2"/>
    <property type="match status" value="2"/>
</dbReference>
<keyword evidence="3" id="KW-0411">Iron-sulfur</keyword>